<sequence>MGNINSIFICFVKRSVHQLAHSFAAVSIFKIYIISLKSKFMKIFKFRLDFGCSPPKQCARPGLKSEETICINQSITDDKPLFMVHENFQLCI</sequence>
<keyword evidence="1" id="KW-1133">Transmembrane helix</keyword>
<accession>A0AAP0JX85</accession>
<protein>
    <submittedName>
        <fullName evidence="2">Uncharacterized protein</fullName>
    </submittedName>
</protein>
<feature type="transmembrane region" description="Helical" evidence="1">
    <location>
        <begin position="19"/>
        <end position="36"/>
    </location>
</feature>
<dbReference type="AlphaFoldDB" id="A0AAP0JX85"/>
<evidence type="ECO:0000256" key="1">
    <source>
        <dbReference type="SAM" id="Phobius"/>
    </source>
</evidence>
<reference evidence="2 3" key="1">
    <citation type="submission" date="2024-01" db="EMBL/GenBank/DDBJ databases">
        <title>Genome assemblies of Stephania.</title>
        <authorList>
            <person name="Yang L."/>
        </authorList>
    </citation>
    <scope>NUCLEOTIDE SEQUENCE [LARGE SCALE GENOMIC DNA]</scope>
    <source>
        <strain evidence="2">JXDWG</strain>
        <tissue evidence="2">Leaf</tissue>
    </source>
</reference>
<dbReference type="EMBL" id="JBBNAG010000004">
    <property type="protein sequence ID" value="KAK9141335.1"/>
    <property type="molecule type" value="Genomic_DNA"/>
</dbReference>
<evidence type="ECO:0000313" key="2">
    <source>
        <dbReference type="EMBL" id="KAK9141335.1"/>
    </source>
</evidence>
<keyword evidence="1" id="KW-0812">Transmembrane</keyword>
<name>A0AAP0JX85_9MAGN</name>
<comment type="caution">
    <text evidence="2">The sequence shown here is derived from an EMBL/GenBank/DDBJ whole genome shotgun (WGS) entry which is preliminary data.</text>
</comment>
<gene>
    <name evidence="2" type="ORF">Scep_011016</name>
</gene>
<proteinExistence type="predicted"/>
<evidence type="ECO:0000313" key="3">
    <source>
        <dbReference type="Proteomes" id="UP001419268"/>
    </source>
</evidence>
<keyword evidence="1" id="KW-0472">Membrane</keyword>
<organism evidence="2 3">
    <name type="scientific">Stephania cephalantha</name>
    <dbReference type="NCBI Taxonomy" id="152367"/>
    <lineage>
        <taxon>Eukaryota</taxon>
        <taxon>Viridiplantae</taxon>
        <taxon>Streptophyta</taxon>
        <taxon>Embryophyta</taxon>
        <taxon>Tracheophyta</taxon>
        <taxon>Spermatophyta</taxon>
        <taxon>Magnoliopsida</taxon>
        <taxon>Ranunculales</taxon>
        <taxon>Menispermaceae</taxon>
        <taxon>Menispermoideae</taxon>
        <taxon>Cissampelideae</taxon>
        <taxon>Stephania</taxon>
    </lineage>
</organism>
<keyword evidence="3" id="KW-1185">Reference proteome</keyword>
<dbReference type="Proteomes" id="UP001419268">
    <property type="component" value="Unassembled WGS sequence"/>
</dbReference>